<dbReference type="PANTHER" id="PTHR31252">
    <property type="entry name" value="DUF4419 DOMAIN-CONTAINING PROTEIN"/>
    <property type="match status" value="1"/>
</dbReference>
<dbReference type="EMBL" id="PQXH01000001">
    <property type="protein sequence ID" value="TGO20089.1"/>
    <property type="molecule type" value="Genomic_DNA"/>
</dbReference>
<dbReference type="Pfam" id="PF14388">
    <property type="entry name" value="DUF4419"/>
    <property type="match status" value="1"/>
</dbReference>
<comment type="caution">
    <text evidence="1">The sequence shown here is derived from an EMBL/GenBank/DDBJ whole genome shotgun (WGS) entry which is preliminary data.</text>
</comment>
<evidence type="ECO:0000313" key="1">
    <source>
        <dbReference type="EMBL" id="TGO20089.1"/>
    </source>
</evidence>
<dbReference type="AlphaFoldDB" id="A0A4Z1F9Y1"/>
<dbReference type="Proteomes" id="UP000297777">
    <property type="component" value="Unassembled WGS sequence"/>
</dbReference>
<accession>A0A4Z1F9Y1</accession>
<dbReference type="InterPro" id="IPR025533">
    <property type="entry name" value="DUF4419"/>
</dbReference>
<dbReference type="PANTHER" id="PTHR31252:SF11">
    <property type="entry name" value="DUF4419 DOMAIN-CONTAINING PROTEIN"/>
    <property type="match status" value="1"/>
</dbReference>
<keyword evidence="2" id="KW-1185">Reference proteome</keyword>
<gene>
    <name evidence="1" type="ORF">BTUL_0001g00980</name>
</gene>
<dbReference type="OrthoDB" id="9978173at2759"/>
<sequence>MIRTETLYKLTDRQGTSSYCNRTSSINPNFRVKGSKDPFRLTMPVTIKVAKHDAEVFKPNWRDSPQPGFKTNAAPVQDPDRSFLRDLLQDLAPKNPKAPKDSKSNSTIIQSTLTEEIASKILPSGNGLVHTCLEAYNQHRHLVLRPDDIWIAIVTQFSFYVNKHSEELRSFFVAHKGKKELVVEDNRFDFTIFTTNMAKMIQDNIVDKSFQSWILPAFSTTTRIDTIVCSSVMMSTMKKYFSYRFQLTCGIPTVTLLGEVSDWQEILRRLDKLESFGPAHQELIDWKEILAPIIQNMILTFENPGAIAQVDFWSKIAHIYRLSGGSSLSGWLTVFCVFNEDGDWQGGDSRSRQNTGSTWQPARYPFIEIKDIPTGKCEVNVRISGEMEVDAMIVAGLVGASLSSQNGDDETLDTVQPYPAWCIFELNDDM</sequence>
<protein>
    <submittedName>
        <fullName evidence="1">Uncharacterized protein</fullName>
    </submittedName>
</protein>
<name>A0A4Z1F9Y1_9HELO</name>
<organism evidence="1 2">
    <name type="scientific">Botrytis tulipae</name>
    <dbReference type="NCBI Taxonomy" id="87230"/>
    <lineage>
        <taxon>Eukaryota</taxon>
        <taxon>Fungi</taxon>
        <taxon>Dikarya</taxon>
        <taxon>Ascomycota</taxon>
        <taxon>Pezizomycotina</taxon>
        <taxon>Leotiomycetes</taxon>
        <taxon>Helotiales</taxon>
        <taxon>Sclerotiniaceae</taxon>
        <taxon>Botrytis</taxon>
    </lineage>
</organism>
<proteinExistence type="predicted"/>
<evidence type="ECO:0000313" key="2">
    <source>
        <dbReference type="Proteomes" id="UP000297777"/>
    </source>
</evidence>
<reference evidence="1 2" key="1">
    <citation type="submission" date="2017-12" db="EMBL/GenBank/DDBJ databases">
        <title>Comparative genomics of Botrytis spp.</title>
        <authorList>
            <person name="Valero-Jimenez C.A."/>
            <person name="Tapia P."/>
            <person name="Veloso J."/>
            <person name="Silva-Moreno E."/>
            <person name="Staats M."/>
            <person name="Valdes J.H."/>
            <person name="Van Kan J.A.L."/>
        </authorList>
    </citation>
    <scope>NUCLEOTIDE SEQUENCE [LARGE SCALE GENOMIC DNA]</scope>
    <source>
        <strain evidence="1 2">Bt9001</strain>
    </source>
</reference>